<gene>
    <name evidence="2" type="ORF">A3207_04470</name>
</gene>
<dbReference type="AlphaFoldDB" id="A0A8J8TE19"/>
<dbReference type="Proteomes" id="UP000752814">
    <property type="component" value="Unassembled WGS sequence"/>
</dbReference>
<keyword evidence="1" id="KW-1133">Transmembrane helix</keyword>
<accession>A0A8J8TE19</accession>
<feature type="transmembrane region" description="Helical" evidence="1">
    <location>
        <begin position="6"/>
        <end position="22"/>
    </location>
</feature>
<sequence>MSIFEIIMLLCFGAAWPFSILNSWRSKSTKGKSVIFLITLMIGYVAGIINKLYYSYDAVIYLYILNLIMVLIDTCLWVRNRRIEREGREPDSIIYA</sequence>
<keyword evidence="1" id="KW-0812">Transmembrane</keyword>
<keyword evidence="1" id="KW-0472">Membrane</keyword>
<proteinExistence type="predicted"/>
<evidence type="ECO:0000313" key="2">
    <source>
        <dbReference type="EMBL" id="TQS81136.1"/>
    </source>
</evidence>
<evidence type="ECO:0000256" key="1">
    <source>
        <dbReference type="SAM" id="Phobius"/>
    </source>
</evidence>
<feature type="transmembrane region" description="Helical" evidence="1">
    <location>
        <begin position="34"/>
        <end position="54"/>
    </location>
</feature>
<comment type="caution">
    <text evidence="2">The sequence shown here is derived from an EMBL/GenBank/DDBJ whole genome shotgun (WGS) entry which is preliminary data.</text>
</comment>
<reference evidence="2" key="1">
    <citation type="submission" date="2016-03" db="EMBL/GenBank/DDBJ databases">
        <authorList>
            <person name="Borrel G."/>
            <person name="Mccann A."/>
            <person name="O'Toole P.W."/>
        </authorList>
    </citation>
    <scope>NUCLEOTIDE SEQUENCE</scope>
    <source>
        <strain evidence="2">183</strain>
    </source>
</reference>
<name>A0A8J8TE19_9ARCH</name>
<dbReference type="RefSeq" id="WP_400195197.1">
    <property type="nucleotide sequence ID" value="NZ_CAYAYE010000021.1"/>
</dbReference>
<feature type="transmembrane region" description="Helical" evidence="1">
    <location>
        <begin position="60"/>
        <end position="78"/>
    </location>
</feature>
<dbReference type="EMBL" id="LVVT01000024">
    <property type="protein sequence ID" value="TQS81136.1"/>
    <property type="molecule type" value="Genomic_DNA"/>
</dbReference>
<protein>
    <recommendedName>
        <fullName evidence="4">PQ loop repeat protein</fullName>
    </recommendedName>
</protein>
<evidence type="ECO:0000313" key="3">
    <source>
        <dbReference type="Proteomes" id="UP000752814"/>
    </source>
</evidence>
<organism evidence="2 3">
    <name type="scientific">Candidatus Methanomassiliicoccus intestinalis</name>
    <dbReference type="NCBI Taxonomy" id="1406512"/>
    <lineage>
        <taxon>Archaea</taxon>
        <taxon>Methanobacteriati</taxon>
        <taxon>Thermoplasmatota</taxon>
        <taxon>Thermoplasmata</taxon>
        <taxon>Methanomassiliicoccales</taxon>
        <taxon>Methanomassiliicoccaceae</taxon>
        <taxon>Methanomassiliicoccus</taxon>
    </lineage>
</organism>
<evidence type="ECO:0008006" key="4">
    <source>
        <dbReference type="Google" id="ProtNLM"/>
    </source>
</evidence>